<evidence type="ECO:0000313" key="1">
    <source>
        <dbReference type="EMBL" id="OGG14283.1"/>
    </source>
</evidence>
<dbReference type="EMBL" id="MFJE01000022">
    <property type="protein sequence ID" value="OGG14283.1"/>
    <property type="molecule type" value="Genomic_DNA"/>
</dbReference>
<comment type="caution">
    <text evidence="1">The sequence shown here is derived from an EMBL/GenBank/DDBJ whole genome shotgun (WGS) entry which is preliminary data.</text>
</comment>
<dbReference type="STRING" id="1798375.A2773_06725"/>
<gene>
    <name evidence="1" type="ORF">A2773_06725</name>
</gene>
<dbReference type="Proteomes" id="UP000177383">
    <property type="component" value="Unassembled WGS sequence"/>
</dbReference>
<organism evidence="1 2">
    <name type="scientific">Candidatus Gottesmanbacteria bacterium RIFCSPHIGHO2_01_FULL_39_10</name>
    <dbReference type="NCBI Taxonomy" id="1798375"/>
    <lineage>
        <taxon>Bacteria</taxon>
        <taxon>Candidatus Gottesmaniibacteriota</taxon>
    </lineage>
</organism>
<sequence>MSACSQNMSREYDPIYGGFAYAGTDGGGGASRGRQEGQRKKRAMIYFANEKTEEVLSFREPKEIPGQEHRGRSKLFDFLSDGENGWIKLDSQQEYHDLSANRGFRPVVWGKVLAEFNKRDDLAPGQDQLPLKT</sequence>
<evidence type="ECO:0000313" key="2">
    <source>
        <dbReference type="Proteomes" id="UP000177383"/>
    </source>
</evidence>
<accession>A0A1F5ZPH4</accession>
<reference evidence="1 2" key="1">
    <citation type="journal article" date="2016" name="Nat. Commun.">
        <title>Thousands of microbial genomes shed light on interconnected biogeochemical processes in an aquifer system.</title>
        <authorList>
            <person name="Anantharaman K."/>
            <person name="Brown C.T."/>
            <person name="Hug L.A."/>
            <person name="Sharon I."/>
            <person name="Castelle C.J."/>
            <person name="Probst A.J."/>
            <person name="Thomas B.C."/>
            <person name="Singh A."/>
            <person name="Wilkins M.J."/>
            <person name="Karaoz U."/>
            <person name="Brodie E.L."/>
            <person name="Williams K.H."/>
            <person name="Hubbard S.S."/>
            <person name="Banfield J.F."/>
        </authorList>
    </citation>
    <scope>NUCLEOTIDE SEQUENCE [LARGE SCALE GENOMIC DNA]</scope>
</reference>
<proteinExistence type="predicted"/>
<dbReference type="AlphaFoldDB" id="A0A1F5ZPH4"/>
<name>A0A1F5ZPH4_9BACT</name>
<protein>
    <submittedName>
        <fullName evidence="1">Uncharacterized protein</fullName>
    </submittedName>
</protein>